<reference evidence="2" key="1">
    <citation type="journal article" date="2020" name="Fungal Divers.">
        <title>Resolving the Mortierellaceae phylogeny through synthesis of multi-gene phylogenetics and phylogenomics.</title>
        <authorList>
            <person name="Vandepol N."/>
            <person name="Liber J."/>
            <person name="Desiro A."/>
            <person name="Na H."/>
            <person name="Kennedy M."/>
            <person name="Barry K."/>
            <person name="Grigoriev I.V."/>
            <person name="Miller A.N."/>
            <person name="O'Donnell K."/>
            <person name="Stajich J.E."/>
            <person name="Bonito G."/>
        </authorList>
    </citation>
    <scope>NUCLEOTIDE SEQUENCE</scope>
    <source>
        <strain evidence="2">NRRL 28262</strain>
    </source>
</reference>
<keyword evidence="3" id="KW-1185">Reference proteome</keyword>
<feature type="compositionally biased region" description="Basic residues" evidence="1">
    <location>
        <begin position="231"/>
        <end position="251"/>
    </location>
</feature>
<dbReference type="AlphaFoldDB" id="A0AAD4DP34"/>
<dbReference type="EMBL" id="JAAAIL010000011">
    <property type="protein sequence ID" value="KAG0281682.1"/>
    <property type="molecule type" value="Genomic_DNA"/>
</dbReference>
<accession>A0AAD4DP34</accession>
<proteinExistence type="predicted"/>
<evidence type="ECO:0000313" key="3">
    <source>
        <dbReference type="Proteomes" id="UP001194580"/>
    </source>
</evidence>
<dbReference type="Proteomes" id="UP001194580">
    <property type="component" value="Unassembled WGS sequence"/>
</dbReference>
<comment type="caution">
    <text evidence="2">The sequence shown here is derived from an EMBL/GenBank/DDBJ whole genome shotgun (WGS) entry which is preliminary data.</text>
</comment>
<feature type="region of interest" description="Disordered" evidence="1">
    <location>
        <begin position="194"/>
        <end position="252"/>
    </location>
</feature>
<protein>
    <submittedName>
        <fullName evidence="2">Uncharacterized protein</fullName>
    </submittedName>
</protein>
<organism evidence="2 3">
    <name type="scientific">Linnemannia exigua</name>
    <dbReference type="NCBI Taxonomy" id="604196"/>
    <lineage>
        <taxon>Eukaryota</taxon>
        <taxon>Fungi</taxon>
        <taxon>Fungi incertae sedis</taxon>
        <taxon>Mucoromycota</taxon>
        <taxon>Mortierellomycotina</taxon>
        <taxon>Mortierellomycetes</taxon>
        <taxon>Mortierellales</taxon>
        <taxon>Mortierellaceae</taxon>
        <taxon>Linnemannia</taxon>
    </lineage>
</organism>
<gene>
    <name evidence="2" type="ORF">BGZ95_000535</name>
</gene>
<evidence type="ECO:0000256" key="1">
    <source>
        <dbReference type="SAM" id="MobiDB-lite"/>
    </source>
</evidence>
<name>A0AAD4DP34_9FUNG</name>
<feature type="region of interest" description="Disordered" evidence="1">
    <location>
        <begin position="119"/>
        <end position="144"/>
    </location>
</feature>
<sequence length="363" mass="40065">MEKDLGSIDMYSPPSQAFSSPAMVHLPYHPKPLVDRSMMNPAMSLSMDFSAYRSVSFDRFSSPEAPSPISDQGFFDMTTDDETASCYSPMLLPGKMENHQNGYNKHEAIAMEQLYISGSSSSTPVTTPRKRKTPPSSTHKQSPALEQIMLFSPNATATLTAGPVAMISPSGSSSSSLTMPALSSPLKRHLSILPSSSFSSSDSDNREDEQVQRRRAVFSLTSSCPSGGTKGKNKRGRKTSKKGHDKPKHPPVRLPCKFEGCTTTCSSQPSLARHSEAHKWRGFYAPVRCEACQSALSNEFSVQRHIVRSPPNSRCSRLRVYSIMLSETEIETSVRFYPKRPHGKKTVEVNLEHARIRYLGAPQ</sequence>
<evidence type="ECO:0000313" key="2">
    <source>
        <dbReference type="EMBL" id="KAG0281682.1"/>
    </source>
</evidence>